<dbReference type="InParanoid" id="A0A286UKD1"/>
<dbReference type="Gene3D" id="3.40.50.150">
    <property type="entry name" value="Vaccinia Virus protein VP39"/>
    <property type="match status" value="1"/>
</dbReference>
<protein>
    <submittedName>
        <fullName evidence="6">Methyltransferase</fullName>
    </submittedName>
</protein>
<keyword evidence="3" id="KW-0808">Transferase</keyword>
<reference evidence="6 7" key="1">
    <citation type="journal article" date="2017" name="Mol. Ecol.">
        <title>Comparative and population genomic landscape of Phellinus noxius: A hypervariable fungus causing root rot in trees.</title>
        <authorList>
            <person name="Chung C.L."/>
            <person name="Lee T.J."/>
            <person name="Akiba M."/>
            <person name="Lee H.H."/>
            <person name="Kuo T.H."/>
            <person name="Liu D."/>
            <person name="Ke H.M."/>
            <person name="Yokoi T."/>
            <person name="Roa M.B."/>
            <person name="Lu M.J."/>
            <person name="Chang Y.Y."/>
            <person name="Ann P.J."/>
            <person name="Tsai J.N."/>
            <person name="Chen C.Y."/>
            <person name="Tzean S.S."/>
            <person name="Ota Y."/>
            <person name="Hattori T."/>
            <person name="Sahashi N."/>
            <person name="Liou R.F."/>
            <person name="Kikuchi T."/>
            <person name="Tsai I.J."/>
        </authorList>
    </citation>
    <scope>NUCLEOTIDE SEQUENCE [LARGE SCALE GENOMIC DNA]</scope>
    <source>
        <strain evidence="6 7">FFPRI411160</strain>
    </source>
</reference>
<keyword evidence="7" id="KW-1185">Reference proteome</keyword>
<dbReference type="EMBL" id="NBII01000004">
    <property type="protein sequence ID" value="PAV20032.1"/>
    <property type="molecule type" value="Genomic_DNA"/>
</dbReference>
<keyword evidence="2 6" id="KW-0489">Methyltransferase</keyword>
<dbReference type="STRING" id="2282107.A0A286UKD1"/>
<feature type="domain" description="Methyltransferase type 12" evidence="5">
    <location>
        <begin position="142"/>
        <end position="246"/>
    </location>
</feature>
<feature type="compositionally biased region" description="Polar residues" evidence="4">
    <location>
        <begin position="347"/>
        <end position="373"/>
    </location>
</feature>
<name>A0A286UKD1_9AGAM</name>
<feature type="compositionally biased region" description="Polar residues" evidence="4">
    <location>
        <begin position="425"/>
        <end position="434"/>
    </location>
</feature>
<organism evidence="6 7">
    <name type="scientific">Pyrrhoderma noxium</name>
    <dbReference type="NCBI Taxonomy" id="2282107"/>
    <lineage>
        <taxon>Eukaryota</taxon>
        <taxon>Fungi</taxon>
        <taxon>Dikarya</taxon>
        <taxon>Basidiomycota</taxon>
        <taxon>Agaricomycotina</taxon>
        <taxon>Agaricomycetes</taxon>
        <taxon>Hymenochaetales</taxon>
        <taxon>Hymenochaetaceae</taxon>
        <taxon>Pyrrhoderma</taxon>
    </lineage>
</organism>
<gene>
    <name evidence="6" type="ORF">PNOK_0496600</name>
</gene>
<dbReference type="SUPFAM" id="SSF53335">
    <property type="entry name" value="S-adenosyl-L-methionine-dependent methyltransferases"/>
    <property type="match status" value="1"/>
</dbReference>
<dbReference type="InterPro" id="IPR026113">
    <property type="entry name" value="METTL2/6/8-like"/>
</dbReference>
<sequence>MRENDGNKEADMMNVLQNNHKISYNFLNHTTSSVHDSLADKPPFGSRFLTKDADVWSKNAWDHVPPPDDQQERITASLLRQQSKPVPEEDKAKYNEKPSKHWDNFYKMNADNFFRNRKWLHTEFPELVAATQPNAGPITVAELGCGAGNSVFPLLTANQNPDLKLLAFDYASHAVKLVQHNELYHAPPIGSISASVWDLSSSALPNEVQPGSVDIIVLIFVLSALHPNEWARAVANIHKMLKPGGLVVLRDYGRYDLTQLRFKEGRLLDENFYIRGDKTRVYFFDLDDLAMMFTGSPAQASDKIIPEPEITYENDDEEQQETGTKKVPGVGTSTFNSVCHTPEPDRNQSQTFSSLLSQPSISTTLETTKTSSPLELREEISENIATSDIKGQQVSPDLQNTQQTQNLPNTVLNEVCSLPRPASIVHTSTTKEAPSSSASKDEHKSSYPYQHPPDCPSHPLFKRLQLGVDRRLLVNRKRQIKMYRVWVQGKFRKASDEERLGGQEA</sequence>
<dbReference type="GO" id="GO:0032259">
    <property type="term" value="P:methylation"/>
    <property type="evidence" value="ECO:0007669"/>
    <property type="project" value="UniProtKB-KW"/>
</dbReference>
<dbReference type="CDD" id="cd02440">
    <property type="entry name" value="AdoMet_MTases"/>
    <property type="match status" value="1"/>
</dbReference>
<evidence type="ECO:0000313" key="7">
    <source>
        <dbReference type="Proteomes" id="UP000217199"/>
    </source>
</evidence>
<comment type="caution">
    <text evidence="6">The sequence shown here is derived from an EMBL/GenBank/DDBJ whole genome shotgun (WGS) entry which is preliminary data.</text>
</comment>
<evidence type="ECO:0000256" key="2">
    <source>
        <dbReference type="ARBA" id="ARBA00022603"/>
    </source>
</evidence>
<feature type="compositionally biased region" description="Polar residues" evidence="4">
    <location>
        <begin position="383"/>
        <end position="397"/>
    </location>
</feature>
<evidence type="ECO:0000256" key="3">
    <source>
        <dbReference type="ARBA" id="ARBA00022679"/>
    </source>
</evidence>
<dbReference type="GO" id="GO:0052735">
    <property type="term" value="F:tRNA (cytidine-3-)-methyltransferase activity"/>
    <property type="evidence" value="ECO:0007669"/>
    <property type="project" value="TreeGrafter"/>
</dbReference>
<dbReference type="Proteomes" id="UP000217199">
    <property type="component" value="Unassembled WGS sequence"/>
</dbReference>
<dbReference type="InterPro" id="IPR029063">
    <property type="entry name" value="SAM-dependent_MTases_sf"/>
</dbReference>
<dbReference type="OrthoDB" id="417697at2759"/>
<evidence type="ECO:0000259" key="5">
    <source>
        <dbReference type="Pfam" id="PF08242"/>
    </source>
</evidence>
<accession>A0A286UKD1</accession>
<feature type="region of interest" description="Disordered" evidence="4">
    <location>
        <begin position="312"/>
        <end position="406"/>
    </location>
</feature>
<dbReference type="PANTHER" id="PTHR22809">
    <property type="entry name" value="METHYLTRANSFERASE-RELATED"/>
    <property type="match status" value="1"/>
</dbReference>
<feature type="region of interest" description="Disordered" evidence="4">
    <location>
        <begin position="422"/>
        <end position="455"/>
    </location>
</feature>
<dbReference type="Pfam" id="PF08242">
    <property type="entry name" value="Methyltransf_12"/>
    <property type="match status" value="1"/>
</dbReference>
<comment type="similarity">
    <text evidence="1">Belongs to the methyltransferase superfamily. METL family.</text>
</comment>
<evidence type="ECO:0000313" key="6">
    <source>
        <dbReference type="EMBL" id="PAV20032.1"/>
    </source>
</evidence>
<evidence type="ECO:0000256" key="4">
    <source>
        <dbReference type="SAM" id="MobiDB-lite"/>
    </source>
</evidence>
<dbReference type="InterPro" id="IPR013217">
    <property type="entry name" value="Methyltransf_12"/>
</dbReference>
<dbReference type="FunCoup" id="A0A286UKD1">
    <property type="interactions" value="575"/>
</dbReference>
<dbReference type="AlphaFoldDB" id="A0A286UKD1"/>
<proteinExistence type="inferred from homology"/>
<dbReference type="PANTHER" id="PTHR22809:SF11">
    <property type="entry name" value="TRNA N(3)-METHYLCYTIDINE METHYLTRANSFERASE METTL2"/>
    <property type="match status" value="1"/>
</dbReference>
<evidence type="ECO:0000256" key="1">
    <source>
        <dbReference type="ARBA" id="ARBA00009725"/>
    </source>
</evidence>